<evidence type="ECO:0000313" key="2">
    <source>
        <dbReference type="EMBL" id="KAF5228721.1"/>
    </source>
</evidence>
<keyword evidence="3" id="KW-1185">Reference proteome</keyword>
<dbReference type="EMBL" id="JABEVY010000631">
    <property type="protein sequence ID" value="KAF5228721.1"/>
    <property type="molecule type" value="Genomic_DNA"/>
</dbReference>
<protein>
    <submittedName>
        <fullName evidence="2">Uncharacterized protein</fullName>
    </submittedName>
</protein>
<accession>A0A8H4YIY2</accession>
<reference evidence="2 3" key="1">
    <citation type="journal article" date="2020" name="BMC Genomics">
        <title>Correction to: Identification and distribution of gene clusters required for synthesis of sphingolipid metabolism inhibitors in diverse species of the filamentous fungus Fusarium.</title>
        <authorList>
            <person name="Kim H.S."/>
            <person name="Lohmar J.M."/>
            <person name="Busman M."/>
            <person name="Brown D.W."/>
            <person name="Naumann T.A."/>
            <person name="Divon H.H."/>
            <person name="Lysoe E."/>
            <person name="Uhlig S."/>
            <person name="Proctor R.H."/>
        </authorList>
    </citation>
    <scope>NUCLEOTIDE SEQUENCE [LARGE SCALE GENOMIC DNA]</scope>
    <source>
        <strain evidence="2 3">NRRL 25214</strain>
    </source>
</reference>
<dbReference type="PANTHER" id="PTHR35394">
    <property type="entry name" value="DUF3176 DOMAIN-CONTAINING PROTEIN"/>
    <property type="match status" value="1"/>
</dbReference>
<organism evidence="2 3">
    <name type="scientific">Fusarium anthophilum</name>
    <dbReference type="NCBI Taxonomy" id="48485"/>
    <lineage>
        <taxon>Eukaryota</taxon>
        <taxon>Fungi</taxon>
        <taxon>Dikarya</taxon>
        <taxon>Ascomycota</taxon>
        <taxon>Pezizomycotina</taxon>
        <taxon>Sordariomycetes</taxon>
        <taxon>Hypocreomycetidae</taxon>
        <taxon>Hypocreales</taxon>
        <taxon>Nectriaceae</taxon>
        <taxon>Fusarium</taxon>
        <taxon>Fusarium fujikuroi species complex</taxon>
    </lineage>
</organism>
<dbReference type="AlphaFoldDB" id="A0A8H4YIY2"/>
<dbReference type="PANTHER" id="PTHR35394:SF5">
    <property type="entry name" value="DUF3176 DOMAIN-CONTAINING PROTEIN"/>
    <property type="match status" value="1"/>
</dbReference>
<sequence>MESERDNTPPIRRKPINTVDAVAWPTTVESSSVEAASEPLLLDQENDPKTPTKAFDGKQYASAVGVVPINDQIHRSTSNQDNFAVGEYRAEKVSPCAETIVPSRVSWENTLRRIVMGWWQEMLCCLVSVVALVALTMTLKKFNNQPLPDWPSGITLNTVLACIATICRSALLIPVTEGLAQAKWIWFKQPRPLKDFEAFDKASRGLGGSLSLLSHTKGWFVGIIAAFLLSTTIATSTITQFAVTYPSRFGQDGSKGSAEAWRLGESWGKDESNYAFMNQPAIARGVRRGINNLVTETIPFREPKCASANCRWPEFSTLAIGYEVTNVTHLIEADVNFHDGNPNITLPNGVWTEPGKSRARFTGAPTFSLGSGPTLVHQHLQDVSILHYFSIYWDGSNLVPRALEVSHYWCIDTYHPEVVDNVVRMNKSASQIPKLHALQGDDYRGYVHLELPGKDDVTWTIGRLTTSTIAAQLNESLSGYTVVLAGEPRRDTSGSDILAQATKEVLQKLAKGNSTLEIQEAERAWWTALEGMAANVANSLTNTLLPDQSNVDGVSLNTEVYVQVRWEWLALLSVQVALSISLLICIIVESAKAEVEIMKGSTVPALFAISAVDKARMENGDIDLDSLRQMKNHQQLTHINLHKVGQKWVLQ</sequence>
<dbReference type="Pfam" id="PF11374">
    <property type="entry name" value="DUF3176"/>
    <property type="match status" value="1"/>
</dbReference>
<evidence type="ECO:0000256" key="1">
    <source>
        <dbReference type="SAM" id="Phobius"/>
    </source>
</evidence>
<gene>
    <name evidence="2" type="ORF">FANTH_14414</name>
</gene>
<dbReference type="Proteomes" id="UP000573603">
    <property type="component" value="Unassembled WGS sequence"/>
</dbReference>
<keyword evidence="1" id="KW-1133">Transmembrane helix</keyword>
<feature type="transmembrane region" description="Helical" evidence="1">
    <location>
        <begin position="219"/>
        <end position="243"/>
    </location>
</feature>
<evidence type="ECO:0000313" key="3">
    <source>
        <dbReference type="Proteomes" id="UP000573603"/>
    </source>
</evidence>
<comment type="caution">
    <text evidence="2">The sequence shown here is derived from an EMBL/GenBank/DDBJ whole genome shotgun (WGS) entry which is preliminary data.</text>
</comment>
<proteinExistence type="predicted"/>
<name>A0A8H4YIY2_9HYPO</name>
<feature type="transmembrane region" description="Helical" evidence="1">
    <location>
        <begin position="122"/>
        <end position="142"/>
    </location>
</feature>
<feature type="transmembrane region" description="Helical" evidence="1">
    <location>
        <begin position="154"/>
        <end position="175"/>
    </location>
</feature>
<dbReference type="InterPro" id="IPR021514">
    <property type="entry name" value="DUF3176"/>
</dbReference>
<keyword evidence="1" id="KW-0472">Membrane</keyword>
<keyword evidence="1" id="KW-0812">Transmembrane</keyword>